<dbReference type="EMBL" id="MHCJ01000003">
    <property type="protein sequence ID" value="OGY18335.1"/>
    <property type="molecule type" value="Genomic_DNA"/>
</dbReference>
<organism evidence="2 3">
    <name type="scientific">Candidatus Chisholmbacteria bacterium RIFCSPHIGHO2_01_FULL_52_32</name>
    <dbReference type="NCBI Taxonomy" id="1797591"/>
    <lineage>
        <taxon>Bacteria</taxon>
        <taxon>Candidatus Chisholmiibacteriota</taxon>
    </lineage>
</organism>
<reference evidence="2 3" key="1">
    <citation type="journal article" date="2016" name="Nat. Commun.">
        <title>Thousands of microbial genomes shed light on interconnected biogeochemical processes in an aquifer system.</title>
        <authorList>
            <person name="Anantharaman K."/>
            <person name="Brown C.T."/>
            <person name="Hug L.A."/>
            <person name="Sharon I."/>
            <person name="Castelle C.J."/>
            <person name="Probst A.J."/>
            <person name="Thomas B.C."/>
            <person name="Singh A."/>
            <person name="Wilkins M.J."/>
            <person name="Karaoz U."/>
            <person name="Brodie E.L."/>
            <person name="Williams K.H."/>
            <person name="Hubbard S.S."/>
            <person name="Banfield J.F."/>
        </authorList>
    </citation>
    <scope>NUCLEOTIDE SEQUENCE [LARGE SCALE GENOMIC DNA]</scope>
</reference>
<evidence type="ECO:0000313" key="2">
    <source>
        <dbReference type="EMBL" id="OGY18335.1"/>
    </source>
</evidence>
<protein>
    <submittedName>
        <fullName evidence="2">Uncharacterized protein</fullName>
    </submittedName>
</protein>
<evidence type="ECO:0000256" key="1">
    <source>
        <dbReference type="SAM" id="Phobius"/>
    </source>
</evidence>
<dbReference type="AlphaFoldDB" id="A0A1G1VSE8"/>
<evidence type="ECO:0000313" key="3">
    <source>
        <dbReference type="Proteomes" id="UP000179233"/>
    </source>
</evidence>
<comment type="caution">
    <text evidence="2">The sequence shown here is derived from an EMBL/GenBank/DDBJ whole genome shotgun (WGS) entry which is preliminary data.</text>
</comment>
<gene>
    <name evidence="2" type="ORF">A2786_02345</name>
</gene>
<keyword evidence="1" id="KW-1133">Transmembrane helix</keyword>
<accession>A0A1G1VSE8</accession>
<sequence length="151" mass="17220">MGNRWGKRPIYQWVLALIFTAAIGFATFMLLTFLRIVRLQAVHDPGGFAEGFVTEGREPADLGYRCKFLSLVCKGDREYLASTFFPYVGLKRIPVVGEGACNYQHSAGKTELVSGQRRSLRIDGLWSVFWIQVEECGERTEFFGPYRLIRQ</sequence>
<feature type="transmembrane region" description="Helical" evidence="1">
    <location>
        <begin position="12"/>
        <end position="34"/>
    </location>
</feature>
<dbReference type="Proteomes" id="UP000179233">
    <property type="component" value="Unassembled WGS sequence"/>
</dbReference>
<proteinExistence type="predicted"/>
<name>A0A1G1VSE8_9BACT</name>
<keyword evidence="1" id="KW-0812">Transmembrane</keyword>
<keyword evidence="1" id="KW-0472">Membrane</keyword>